<dbReference type="EMBL" id="CM037621">
    <property type="protein sequence ID" value="KAH8002728.1"/>
    <property type="molecule type" value="Genomic_DNA"/>
</dbReference>
<name>A0ACB8FBV4_9SAUR</name>
<evidence type="ECO:0000313" key="2">
    <source>
        <dbReference type="Proteomes" id="UP000827872"/>
    </source>
</evidence>
<sequence>MAARDPRTLQRPLGFESQHTSPSQARLRLRNPNGHLNRRASWGQARATLFCSRLHRTASSWEGKLWGGLLQHIKRLSVGLSASQSVSLVGGDLSEPSQGPLLLIL</sequence>
<comment type="caution">
    <text evidence="1">The sequence shown here is derived from an EMBL/GenBank/DDBJ whole genome shotgun (WGS) entry which is preliminary data.</text>
</comment>
<reference evidence="1" key="1">
    <citation type="submission" date="2021-08" db="EMBL/GenBank/DDBJ databases">
        <title>The first chromosome-level gecko genome reveals the dynamic sex chromosomes of Neotropical dwarf geckos (Sphaerodactylidae: Sphaerodactylus).</title>
        <authorList>
            <person name="Pinto B.J."/>
            <person name="Keating S.E."/>
            <person name="Gamble T."/>
        </authorList>
    </citation>
    <scope>NUCLEOTIDE SEQUENCE</scope>
    <source>
        <strain evidence="1">TG3544</strain>
    </source>
</reference>
<accession>A0ACB8FBV4</accession>
<keyword evidence="2" id="KW-1185">Reference proteome</keyword>
<organism evidence="1 2">
    <name type="scientific">Sphaerodactylus townsendi</name>
    <dbReference type="NCBI Taxonomy" id="933632"/>
    <lineage>
        <taxon>Eukaryota</taxon>
        <taxon>Metazoa</taxon>
        <taxon>Chordata</taxon>
        <taxon>Craniata</taxon>
        <taxon>Vertebrata</taxon>
        <taxon>Euteleostomi</taxon>
        <taxon>Lepidosauria</taxon>
        <taxon>Squamata</taxon>
        <taxon>Bifurcata</taxon>
        <taxon>Gekkota</taxon>
        <taxon>Sphaerodactylidae</taxon>
        <taxon>Sphaerodactylus</taxon>
    </lineage>
</organism>
<evidence type="ECO:0000313" key="1">
    <source>
        <dbReference type="EMBL" id="KAH8002728.1"/>
    </source>
</evidence>
<dbReference type="Proteomes" id="UP000827872">
    <property type="component" value="Linkage Group LG08"/>
</dbReference>
<protein>
    <submittedName>
        <fullName evidence="1">Uncharacterized protein</fullName>
    </submittedName>
</protein>
<gene>
    <name evidence="1" type="ORF">K3G42_027458</name>
</gene>
<proteinExistence type="predicted"/>